<accession>A0A1E5SJT1</accession>
<dbReference type="EMBL" id="MDJD01000054">
    <property type="protein sequence ID" value="OEJ99361.1"/>
    <property type="molecule type" value="Genomic_DNA"/>
</dbReference>
<keyword evidence="3" id="KW-1185">Reference proteome</keyword>
<organism evidence="2 3">
    <name type="scientific">Flavivirga aquatica</name>
    <dbReference type="NCBI Taxonomy" id="1849968"/>
    <lineage>
        <taxon>Bacteria</taxon>
        <taxon>Pseudomonadati</taxon>
        <taxon>Bacteroidota</taxon>
        <taxon>Flavobacteriia</taxon>
        <taxon>Flavobacteriales</taxon>
        <taxon>Flavobacteriaceae</taxon>
        <taxon>Flavivirga</taxon>
    </lineage>
</organism>
<evidence type="ECO:0000313" key="3">
    <source>
        <dbReference type="Proteomes" id="UP000095713"/>
    </source>
</evidence>
<dbReference type="EMBL" id="MDJD01000054">
    <property type="protein sequence ID" value="OEJ99351.1"/>
    <property type="molecule type" value="Genomic_DNA"/>
</dbReference>
<proteinExistence type="predicted"/>
<name>A0A1E5SJT1_9FLAO</name>
<protein>
    <submittedName>
        <fullName evidence="2">Uncharacterized protein</fullName>
    </submittedName>
</protein>
<dbReference type="AlphaFoldDB" id="A0A1E5SJT1"/>
<comment type="caution">
    <text evidence="2">The sequence shown here is derived from an EMBL/GenBank/DDBJ whole genome shotgun (WGS) entry which is preliminary data.</text>
</comment>
<dbReference type="Proteomes" id="UP000095713">
    <property type="component" value="Unassembled WGS sequence"/>
</dbReference>
<evidence type="ECO:0000313" key="1">
    <source>
        <dbReference type="EMBL" id="OEJ99351.1"/>
    </source>
</evidence>
<reference evidence="2 3" key="1">
    <citation type="submission" date="2016-05" db="EMBL/GenBank/DDBJ databases">
        <title>Draft Genome Sequence of Algibacter sp. Strain SK-16 Isolated from the Surface Water of Aburatsubo Inlet.</title>
        <authorList>
            <person name="Wong S.-K."/>
            <person name="Yoshizawa S."/>
            <person name="Nakajima Y."/>
            <person name="Ogura Y."/>
            <person name="Tetsuya H."/>
            <person name="Hamasaki K."/>
        </authorList>
    </citation>
    <scope>NUCLEOTIDE SEQUENCE [LARGE SCALE GENOMIC DNA]</scope>
    <source>
        <strain evidence="2 3">SK-16</strain>
    </source>
</reference>
<dbReference type="STRING" id="1849968.A8C32_09325"/>
<sequence>MEQKLYLYISKKKNIMDLEARKYEFIQKLFNVNETLFEKLETIINKEAKEPKRISLEQYNKEIDEAIEDVENGNFYTQDEARKIASQW</sequence>
<evidence type="ECO:0000313" key="2">
    <source>
        <dbReference type="EMBL" id="OEJ99361.1"/>
    </source>
</evidence>
<gene>
    <name evidence="1" type="ORF">A8C32_09325</name>
    <name evidence="2" type="ORF">A8C32_09375</name>
</gene>